<proteinExistence type="inferred from homology"/>
<organism evidence="8 9">
    <name type="scientific">Actinia tenebrosa</name>
    <name type="common">Australian red waratah sea anemone</name>
    <dbReference type="NCBI Taxonomy" id="6105"/>
    <lineage>
        <taxon>Eukaryota</taxon>
        <taxon>Metazoa</taxon>
        <taxon>Cnidaria</taxon>
        <taxon>Anthozoa</taxon>
        <taxon>Hexacorallia</taxon>
        <taxon>Actiniaria</taxon>
        <taxon>Actiniidae</taxon>
        <taxon>Actinia</taxon>
    </lineage>
</organism>
<dbReference type="InterPro" id="IPR051423">
    <property type="entry name" value="CD225/Dispanin"/>
</dbReference>
<evidence type="ECO:0000256" key="6">
    <source>
        <dbReference type="SAM" id="MobiDB-lite"/>
    </source>
</evidence>
<accession>A0A6P8J0L3</accession>
<dbReference type="OrthoDB" id="10445673at2759"/>
<evidence type="ECO:0000256" key="2">
    <source>
        <dbReference type="ARBA" id="ARBA00006843"/>
    </source>
</evidence>
<feature type="transmembrane region" description="Helical" evidence="7">
    <location>
        <begin position="230"/>
        <end position="252"/>
    </location>
</feature>
<dbReference type="GeneID" id="116307025"/>
<evidence type="ECO:0000313" key="9">
    <source>
        <dbReference type="RefSeq" id="XP_031573027.1"/>
    </source>
</evidence>
<dbReference type="AlphaFoldDB" id="A0A6P8J0L3"/>
<feature type="region of interest" description="Disordered" evidence="6">
    <location>
        <begin position="1"/>
        <end position="129"/>
    </location>
</feature>
<dbReference type="InParanoid" id="A0A6P8J0L3"/>
<protein>
    <submittedName>
        <fullName evidence="9">Uncharacterized protein LOC116307025 isoform X1</fullName>
    </submittedName>
</protein>
<dbReference type="RefSeq" id="XP_031573027.1">
    <property type="nucleotide sequence ID" value="XM_031717167.1"/>
</dbReference>
<evidence type="ECO:0000313" key="8">
    <source>
        <dbReference type="Proteomes" id="UP000515163"/>
    </source>
</evidence>
<dbReference type="GO" id="GO:0016020">
    <property type="term" value="C:membrane"/>
    <property type="evidence" value="ECO:0007669"/>
    <property type="project" value="UniProtKB-SubCell"/>
</dbReference>
<comment type="subcellular location">
    <subcellularLocation>
        <location evidence="1">Membrane</location>
    </subcellularLocation>
</comment>
<keyword evidence="4 7" id="KW-1133">Transmembrane helix</keyword>
<evidence type="ECO:0000256" key="5">
    <source>
        <dbReference type="ARBA" id="ARBA00023136"/>
    </source>
</evidence>
<evidence type="ECO:0000256" key="7">
    <source>
        <dbReference type="SAM" id="Phobius"/>
    </source>
</evidence>
<keyword evidence="5 7" id="KW-0472">Membrane</keyword>
<dbReference type="Pfam" id="PF04505">
    <property type="entry name" value="CD225"/>
    <property type="match status" value="1"/>
</dbReference>
<dbReference type="PANTHER" id="PTHR14948">
    <property type="entry name" value="NG5"/>
    <property type="match status" value="1"/>
</dbReference>
<reference evidence="9" key="1">
    <citation type="submission" date="2025-08" db="UniProtKB">
        <authorList>
            <consortium name="RefSeq"/>
        </authorList>
    </citation>
    <scope>IDENTIFICATION</scope>
    <source>
        <tissue evidence="9">Tentacle</tissue>
    </source>
</reference>
<evidence type="ECO:0000256" key="3">
    <source>
        <dbReference type="ARBA" id="ARBA00022692"/>
    </source>
</evidence>
<dbReference type="PANTHER" id="PTHR14948:SF25">
    <property type="entry name" value="DUF4190 DOMAIN-CONTAINING PROTEIN"/>
    <property type="match status" value="1"/>
</dbReference>
<keyword evidence="3 7" id="KW-0812">Transmembrane</keyword>
<dbReference type="KEGG" id="aten:116307025"/>
<comment type="similarity">
    <text evidence="2">Belongs to the CD225/Dispanin family.</text>
</comment>
<feature type="compositionally biased region" description="Basic and acidic residues" evidence="6">
    <location>
        <begin position="45"/>
        <end position="58"/>
    </location>
</feature>
<gene>
    <name evidence="9" type="primary">LOC116307025</name>
</gene>
<dbReference type="Proteomes" id="UP000515163">
    <property type="component" value="Unplaced"/>
</dbReference>
<keyword evidence="8" id="KW-1185">Reference proteome</keyword>
<name>A0A6P8J0L3_ACTTE</name>
<sequence>MRVDDGEARSDYTGYPSELQFPKIERAQEIPDYPPHSYPGSSTDPPDRENNASTKELENDYTEQGPSTDKLGRENTAYTKEPEKKSTEPGPSTDKLGRENTAYTKEPENQSTEPGRFHPRNQPVYYSNNGPYGSSGACAGPSGRPDYYPNQPGSTRNGAVAIPLPCSTTFYQPPSDHSCLSWCVLFGCAWIACCWPCAIAAVLESQKTRRDITEGNLISAVKHSRNARRWAILTMSLTISAYLLFMLIVRIMNTR</sequence>
<dbReference type="InterPro" id="IPR007593">
    <property type="entry name" value="CD225/Dispanin_fam"/>
</dbReference>
<feature type="compositionally biased region" description="Basic and acidic residues" evidence="6">
    <location>
        <begin position="1"/>
        <end position="10"/>
    </location>
</feature>
<evidence type="ECO:0000256" key="1">
    <source>
        <dbReference type="ARBA" id="ARBA00004370"/>
    </source>
</evidence>
<feature type="transmembrane region" description="Helical" evidence="7">
    <location>
        <begin position="184"/>
        <end position="203"/>
    </location>
</feature>
<evidence type="ECO:0000256" key="4">
    <source>
        <dbReference type="ARBA" id="ARBA00022989"/>
    </source>
</evidence>